<accession>X1S0M5</accession>
<dbReference type="EMBL" id="BARW01003598">
    <property type="protein sequence ID" value="GAI68975.1"/>
    <property type="molecule type" value="Genomic_DNA"/>
</dbReference>
<reference evidence="1" key="1">
    <citation type="journal article" date="2014" name="Front. Microbiol.">
        <title>High frequency of phylogenetically diverse reductive dehalogenase-homologous genes in deep subseafloor sedimentary metagenomes.</title>
        <authorList>
            <person name="Kawai M."/>
            <person name="Futagami T."/>
            <person name="Toyoda A."/>
            <person name="Takaki Y."/>
            <person name="Nishi S."/>
            <person name="Hori S."/>
            <person name="Arai W."/>
            <person name="Tsubouchi T."/>
            <person name="Morono Y."/>
            <person name="Uchiyama I."/>
            <person name="Ito T."/>
            <person name="Fujiyama A."/>
            <person name="Inagaki F."/>
            <person name="Takami H."/>
        </authorList>
    </citation>
    <scope>NUCLEOTIDE SEQUENCE</scope>
    <source>
        <strain evidence="1">Expedition CK06-06</strain>
    </source>
</reference>
<gene>
    <name evidence="1" type="ORF">S12H4_09046</name>
</gene>
<proteinExistence type="predicted"/>
<sequence length="114" mass="12545">MAKITEEYIETLNPGSARFGDPGELVVQRMRFQLKADASYNVGETGFGVHLNEMSVVEAASVTREGALGDVSANYQPVIKEIQADASGNKAIIQLYYPRPIRMRIYPLPSLISL</sequence>
<organism evidence="1">
    <name type="scientific">marine sediment metagenome</name>
    <dbReference type="NCBI Taxonomy" id="412755"/>
    <lineage>
        <taxon>unclassified sequences</taxon>
        <taxon>metagenomes</taxon>
        <taxon>ecological metagenomes</taxon>
    </lineage>
</organism>
<evidence type="ECO:0000313" key="1">
    <source>
        <dbReference type="EMBL" id="GAI68975.1"/>
    </source>
</evidence>
<comment type="caution">
    <text evidence="1">The sequence shown here is derived from an EMBL/GenBank/DDBJ whole genome shotgun (WGS) entry which is preliminary data.</text>
</comment>
<protein>
    <submittedName>
        <fullName evidence="1">Uncharacterized protein</fullName>
    </submittedName>
</protein>
<name>X1S0M5_9ZZZZ</name>
<dbReference type="AlphaFoldDB" id="X1S0M5"/>